<name>A0ABP0AS36_9PEZI</name>
<evidence type="ECO:0000313" key="2">
    <source>
        <dbReference type="EMBL" id="CAK7210035.1"/>
    </source>
</evidence>
<dbReference type="EMBL" id="CAWUHC010000004">
    <property type="protein sequence ID" value="CAK7210035.1"/>
    <property type="molecule type" value="Genomic_DNA"/>
</dbReference>
<keyword evidence="1" id="KW-0812">Transmembrane</keyword>
<feature type="transmembrane region" description="Helical" evidence="1">
    <location>
        <begin position="30"/>
        <end position="48"/>
    </location>
</feature>
<feature type="transmembrane region" description="Helical" evidence="1">
    <location>
        <begin position="77"/>
        <end position="101"/>
    </location>
</feature>
<evidence type="ECO:0008006" key="4">
    <source>
        <dbReference type="Google" id="ProtNLM"/>
    </source>
</evidence>
<accession>A0ABP0AS36</accession>
<keyword evidence="1" id="KW-1133">Transmembrane helix</keyword>
<gene>
    <name evidence="2" type="ORF">SBRCBS47491_000634</name>
</gene>
<protein>
    <recommendedName>
        <fullName evidence="4">Major facilitator superfamily (MFS) profile domain-containing protein</fullName>
    </recommendedName>
</protein>
<dbReference type="Proteomes" id="UP001642406">
    <property type="component" value="Unassembled WGS sequence"/>
</dbReference>
<evidence type="ECO:0000313" key="3">
    <source>
        <dbReference type="Proteomes" id="UP001642406"/>
    </source>
</evidence>
<comment type="caution">
    <text evidence="2">The sequence shown here is derived from an EMBL/GenBank/DDBJ whole genome shotgun (WGS) entry which is preliminary data.</text>
</comment>
<keyword evidence="1" id="KW-0472">Membrane</keyword>
<proteinExistence type="predicted"/>
<sequence>MDPAPVLDIRSIEEERSVQGLRKNGIKAKLRILAVSFYMGIALLEYGFDQAMPGFLRVFGYQEPNGSWGIHAMPQQIISSFMTLGVFIGSLFIGPIGSFLGCRHSACCRRRCCSCRSSS</sequence>
<reference evidence="2 3" key="1">
    <citation type="submission" date="2024-01" db="EMBL/GenBank/DDBJ databases">
        <authorList>
            <person name="Allen C."/>
            <person name="Tagirdzhanova G."/>
        </authorList>
    </citation>
    <scope>NUCLEOTIDE SEQUENCE [LARGE SCALE GENOMIC DNA]</scope>
</reference>
<organism evidence="2 3">
    <name type="scientific">Sporothrix bragantina</name>
    <dbReference type="NCBI Taxonomy" id="671064"/>
    <lineage>
        <taxon>Eukaryota</taxon>
        <taxon>Fungi</taxon>
        <taxon>Dikarya</taxon>
        <taxon>Ascomycota</taxon>
        <taxon>Pezizomycotina</taxon>
        <taxon>Sordariomycetes</taxon>
        <taxon>Sordariomycetidae</taxon>
        <taxon>Ophiostomatales</taxon>
        <taxon>Ophiostomataceae</taxon>
        <taxon>Sporothrix</taxon>
    </lineage>
</organism>
<evidence type="ECO:0000256" key="1">
    <source>
        <dbReference type="SAM" id="Phobius"/>
    </source>
</evidence>
<keyword evidence="3" id="KW-1185">Reference proteome</keyword>